<dbReference type="Proteomes" id="UP000054567">
    <property type="component" value="Unassembled WGS sequence"/>
</dbReference>
<dbReference type="AlphaFoldDB" id="A0A0J6FGX6"/>
<name>A0A0J6FGX6_COCPO</name>
<reference evidence="1 2" key="1">
    <citation type="submission" date="2007-06" db="EMBL/GenBank/DDBJ databases">
        <title>The Genome Sequence of Coccidioides posadasii RMSCC_3488.</title>
        <authorList>
            <consortium name="Coccidioides Genome Resources Consortium"/>
            <consortium name="The Broad Institute Genome Sequencing Platform"/>
            <person name="Henn M.R."/>
            <person name="Sykes S."/>
            <person name="Young S."/>
            <person name="Jaffe D."/>
            <person name="Berlin A."/>
            <person name="Alvarez P."/>
            <person name="Butler J."/>
            <person name="Gnerre S."/>
            <person name="Grabherr M."/>
            <person name="Mauceli E."/>
            <person name="Brockman W."/>
            <person name="Kodira C."/>
            <person name="Alvarado L."/>
            <person name="Zeng Q."/>
            <person name="Crawford M."/>
            <person name="Antoine C."/>
            <person name="Devon K."/>
            <person name="Galgiani J."/>
            <person name="Orsborn K."/>
            <person name="Lewis M.L."/>
            <person name="Nusbaum C."/>
            <person name="Galagan J."/>
            <person name="Birren B."/>
        </authorList>
    </citation>
    <scope>NUCLEOTIDE SEQUENCE [LARGE SCALE GENOMIC DNA]</scope>
    <source>
        <strain evidence="1 2">RMSCC 3488</strain>
    </source>
</reference>
<protein>
    <submittedName>
        <fullName evidence="1">Uncharacterized protein</fullName>
    </submittedName>
</protein>
<accession>A0A0J6FGX6</accession>
<proteinExistence type="predicted"/>
<reference evidence="2" key="2">
    <citation type="journal article" date="2009" name="Genome Res.">
        <title>Comparative genomic analyses of the human fungal pathogens Coccidioides and their relatives.</title>
        <authorList>
            <person name="Sharpton T.J."/>
            <person name="Stajich J.E."/>
            <person name="Rounsley S.D."/>
            <person name="Gardner M.J."/>
            <person name="Wortman J.R."/>
            <person name="Jordar V.S."/>
            <person name="Maiti R."/>
            <person name="Kodira C.D."/>
            <person name="Neafsey D.E."/>
            <person name="Zeng Q."/>
            <person name="Hung C.-Y."/>
            <person name="McMahan C."/>
            <person name="Muszewska A."/>
            <person name="Grynberg M."/>
            <person name="Mandel M.A."/>
            <person name="Kellner E.M."/>
            <person name="Barker B.M."/>
            <person name="Galgiani J.N."/>
            <person name="Orbach M.J."/>
            <person name="Kirkland T.N."/>
            <person name="Cole G.T."/>
            <person name="Henn M.R."/>
            <person name="Birren B.W."/>
            <person name="Taylor J.W."/>
        </authorList>
    </citation>
    <scope>NUCLEOTIDE SEQUENCE [LARGE SCALE GENOMIC DNA]</scope>
    <source>
        <strain evidence="2">RMSCC 3488</strain>
    </source>
</reference>
<sequence length="142" mass="15862">MSCIWGPSFRIYLPDVSYASLSGENKTLGQGLGAFQIKFPHRERELLLILEVLQPDIPFDWTNSRLAADVEVISTRTEFPFEGGFCFSKMSSLRLFTQHSRIRLLVGPAETGKSSSANKLADANTKVEHALQATKGMIFYCD</sequence>
<organism evidence="1 2">
    <name type="scientific">Coccidioides posadasii RMSCC 3488</name>
    <dbReference type="NCBI Taxonomy" id="454284"/>
    <lineage>
        <taxon>Eukaryota</taxon>
        <taxon>Fungi</taxon>
        <taxon>Dikarya</taxon>
        <taxon>Ascomycota</taxon>
        <taxon>Pezizomycotina</taxon>
        <taxon>Eurotiomycetes</taxon>
        <taxon>Eurotiomycetidae</taxon>
        <taxon>Onygenales</taxon>
        <taxon>Onygenaceae</taxon>
        <taxon>Coccidioides</taxon>
    </lineage>
</organism>
<dbReference type="EMBL" id="DS268111">
    <property type="protein sequence ID" value="KMM69558.1"/>
    <property type="molecule type" value="Genomic_DNA"/>
</dbReference>
<evidence type="ECO:0000313" key="1">
    <source>
        <dbReference type="EMBL" id="KMM69558.1"/>
    </source>
</evidence>
<evidence type="ECO:0000313" key="2">
    <source>
        <dbReference type="Proteomes" id="UP000054567"/>
    </source>
</evidence>
<reference evidence="2" key="3">
    <citation type="journal article" date="2010" name="Genome Res.">
        <title>Population genomic sequencing of Coccidioides fungi reveals recent hybridization and transposon control.</title>
        <authorList>
            <person name="Neafsey D.E."/>
            <person name="Barker B.M."/>
            <person name="Sharpton T.J."/>
            <person name="Stajich J.E."/>
            <person name="Park D.J."/>
            <person name="Whiston E."/>
            <person name="Hung C.-Y."/>
            <person name="McMahan C."/>
            <person name="White J."/>
            <person name="Sykes S."/>
            <person name="Heiman D."/>
            <person name="Young S."/>
            <person name="Zeng Q."/>
            <person name="Abouelleil A."/>
            <person name="Aftuck L."/>
            <person name="Bessette D."/>
            <person name="Brown A."/>
            <person name="FitzGerald M."/>
            <person name="Lui A."/>
            <person name="Macdonald J.P."/>
            <person name="Priest M."/>
            <person name="Orbach M.J."/>
            <person name="Galgiani J.N."/>
            <person name="Kirkland T.N."/>
            <person name="Cole G.T."/>
            <person name="Birren B.W."/>
            <person name="Henn M.R."/>
            <person name="Taylor J.W."/>
            <person name="Rounsley S.D."/>
        </authorList>
    </citation>
    <scope>NUCLEOTIDE SEQUENCE [LARGE SCALE GENOMIC DNA]</scope>
    <source>
        <strain evidence="2">RMSCC 3488</strain>
    </source>
</reference>
<dbReference type="VEuPathDB" id="FungiDB:CPAG_05873"/>
<gene>
    <name evidence="1" type="ORF">CPAG_05873</name>
</gene>